<keyword evidence="2" id="KW-0472">Membrane</keyword>
<evidence type="ECO:0000256" key="1">
    <source>
        <dbReference type="SAM" id="MobiDB-lite"/>
    </source>
</evidence>
<dbReference type="AlphaFoldDB" id="A0A0G4GX16"/>
<keyword evidence="2" id="KW-0812">Transmembrane</keyword>
<keyword evidence="2" id="KW-1133">Transmembrane helix</keyword>
<organism evidence="3 4">
    <name type="scientific">Vitrella brassicaformis (strain CCMP3155)</name>
    <dbReference type="NCBI Taxonomy" id="1169540"/>
    <lineage>
        <taxon>Eukaryota</taxon>
        <taxon>Sar</taxon>
        <taxon>Alveolata</taxon>
        <taxon>Colpodellida</taxon>
        <taxon>Vitrellaceae</taxon>
        <taxon>Vitrella</taxon>
    </lineage>
</organism>
<dbReference type="InParanoid" id="A0A0G4GX16"/>
<accession>A0A0G4GX16</accession>
<evidence type="ECO:0000256" key="2">
    <source>
        <dbReference type="SAM" id="Phobius"/>
    </source>
</evidence>
<feature type="region of interest" description="Disordered" evidence="1">
    <location>
        <begin position="1"/>
        <end position="22"/>
    </location>
</feature>
<dbReference type="EMBL" id="CDMY01000855">
    <property type="protein sequence ID" value="CEM35459.1"/>
    <property type="molecule type" value="Genomic_DNA"/>
</dbReference>
<keyword evidence="4" id="KW-1185">Reference proteome</keyword>
<reference evidence="3 4" key="1">
    <citation type="submission" date="2014-11" db="EMBL/GenBank/DDBJ databases">
        <authorList>
            <person name="Zhu J."/>
            <person name="Qi W."/>
            <person name="Song R."/>
        </authorList>
    </citation>
    <scope>NUCLEOTIDE SEQUENCE [LARGE SCALE GENOMIC DNA]</scope>
</reference>
<evidence type="ECO:0000313" key="3">
    <source>
        <dbReference type="EMBL" id="CEM35459.1"/>
    </source>
</evidence>
<gene>
    <name evidence="3" type="ORF">Vbra_3399</name>
</gene>
<proteinExistence type="predicted"/>
<dbReference type="VEuPathDB" id="CryptoDB:Vbra_3399"/>
<evidence type="ECO:0000313" key="4">
    <source>
        <dbReference type="Proteomes" id="UP000041254"/>
    </source>
</evidence>
<feature type="transmembrane region" description="Helical" evidence="2">
    <location>
        <begin position="158"/>
        <end position="184"/>
    </location>
</feature>
<protein>
    <submittedName>
        <fullName evidence="3">Uncharacterized protein</fullName>
    </submittedName>
</protein>
<dbReference type="Proteomes" id="UP000041254">
    <property type="component" value="Unassembled WGS sequence"/>
</dbReference>
<sequence length="198" mass="22490">MDVPRLNQLESGEDAITKERLTVPQVEADHAVGSPAAVGLTQILRRELSEQLVDQQQDEDPPANERKFSRLDSQVSKDQFLEELDYVREAILTRKDIYTYMALAPSTPHGPTCCSWLISWLCLLPHEGSLSKEATMRATQRPIHLNLLVNGHPLHYWLIYRAILCVQWIAPLIVFTGLLLSMIVEELDPDRETMSGLF</sequence>
<name>A0A0G4GX16_VITBC</name>